<dbReference type="HOGENOM" id="CLU_1012113_0_0_1"/>
<dbReference type="GeneID" id="19465306"/>
<dbReference type="OMA" id="HATTHDW"/>
<protein>
    <submittedName>
        <fullName evidence="1">Uncharacterized protein</fullName>
    </submittedName>
</protein>
<dbReference type="KEGG" id="glz:GLAREA_06252"/>
<dbReference type="EMBL" id="KE145358">
    <property type="protein sequence ID" value="EPE33240.1"/>
    <property type="molecule type" value="Genomic_DNA"/>
</dbReference>
<name>S3D677_GLAL2</name>
<reference evidence="1 2" key="1">
    <citation type="journal article" date="2013" name="BMC Genomics">
        <title>Genomics-driven discovery of the pneumocandin biosynthetic gene cluster in the fungus Glarea lozoyensis.</title>
        <authorList>
            <person name="Chen L."/>
            <person name="Yue Q."/>
            <person name="Zhang X."/>
            <person name="Xiang M."/>
            <person name="Wang C."/>
            <person name="Li S."/>
            <person name="Che Y."/>
            <person name="Ortiz-Lopez F.J."/>
            <person name="Bills G.F."/>
            <person name="Liu X."/>
            <person name="An Z."/>
        </authorList>
    </citation>
    <scope>NUCLEOTIDE SEQUENCE [LARGE SCALE GENOMIC DNA]</scope>
    <source>
        <strain evidence="2">ATCC 20868 / MF5171</strain>
    </source>
</reference>
<evidence type="ECO:0000313" key="2">
    <source>
        <dbReference type="Proteomes" id="UP000016922"/>
    </source>
</evidence>
<sequence length="287" mass="29680">MAFLLELIPIIAEAVEVAAPVVIEAAPVVIEAAPVVIEAAPVVIEATPEVVAPVTDLATGVSDATVAGADTSTVGGEAGSAVFQTASKVPVFDMTASGTTAGANAAHQAILDGAVAFSKWAATETIKQALFYAGMKGVEALFHASSSSSKDPAVTAMGAKIQKTNVAVAALHATTHDWSDWSTAHYDKKGSYGSVDVMGHKMTHFEIFQYNCGALTDMLNDTVAPALKAFNDSKSTADLDTLRSALLKYCQKVKGQSDSLVKNEQAMVADGLQPHQSDLDKALASLS</sequence>
<evidence type="ECO:0000313" key="1">
    <source>
        <dbReference type="EMBL" id="EPE33240.1"/>
    </source>
</evidence>
<keyword evidence="2" id="KW-1185">Reference proteome</keyword>
<gene>
    <name evidence="1" type="ORF">GLAREA_06252</name>
</gene>
<dbReference type="OrthoDB" id="5347865at2759"/>
<proteinExistence type="predicted"/>
<dbReference type="RefSeq" id="XP_008079857.1">
    <property type="nucleotide sequence ID" value="XM_008081666.1"/>
</dbReference>
<accession>S3D677</accession>
<organism evidence="1 2">
    <name type="scientific">Glarea lozoyensis (strain ATCC 20868 / MF5171)</name>
    <dbReference type="NCBI Taxonomy" id="1116229"/>
    <lineage>
        <taxon>Eukaryota</taxon>
        <taxon>Fungi</taxon>
        <taxon>Dikarya</taxon>
        <taxon>Ascomycota</taxon>
        <taxon>Pezizomycotina</taxon>
        <taxon>Leotiomycetes</taxon>
        <taxon>Helotiales</taxon>
        <taxon>Helotiaceae</taxon>
        <taxon>Glarea</taxon>
    </lineage>
</organism>
<dbReference type="AlphaFoldDB" id="S3D677"/>
<dbReference type="Proteomes" id="UP000016922">
    <property type="component" value="Unassembled WGS sequence"/>
</dbReference>